<dbReference type="InterPro" id="IPR003439">
    <property type="entry name" value="ABC_transporter-like_ATP-bd"/>
</dbReference>
<dbReference type="PANTHER" id="PTHR42939:SF1">
    <property type="entry name" value="ABC TRANSPORTER ATP-BINDING PROTEIN ALBC-RELATED"/>
    <property type="match status" value="1"/>
</dbReference>
<evidence type="ECO:0000256" key="3">
    <source>
        <dbReference type="ARBA" id="ARBA00022840"/>
    </source>
</evidence>
<evidence type="ECO:0000313" key="5">
    <source>
        <dbReference type="EMBL" id="SIT22169.1"/>
    </source>
</evidence>
<accession>A0A173MCW1</accession>
<protein>
    <submittedName>
        <fullName evidence="5">ABC-2 type transport system ATP-binding protein</fullName>
    </submittedName>
</protein>
<keyword evidence="6" id="KW-1185">Reference proteome</keyword>
<dbReference type="SUPFAM" id="SSF52540">
    <property type="entry name" value="P-loop containing nucleoside triphosphate hydrolases"/>
    <property type="match status" value="1"/>
</dbReference>
<dbReference type="Proteomes" id="UP000186917">
    <property type="component" value="Unassembled WGS sequence"/>
</dbReference>
<evidence type="ECO:0000313" key="6">
    <source>
        <dbReference type="Proteomes" id="UP000186917"/>
    </source>
</evidence>
<dbReference type="InterPro" id="IPR051782">
    <property type="entry name" value="ABC_Transporter_VariousFunc"/>
</dbReference>
<dbReference type="PROSITE" id="PS50893">
    <property type="entry name" value="ABC_TRANSPORTER_2"/>
    <property type="match status" value="1"/>
</dbReference>
<dbReference type="InterPro" id="IPR027417">
    <property type="entry name" value="P-loop_NTPase"/>
</dbReference>
<evidence type="ECO:0000259" key="4">
    <source>
        <dbReference type="PROSITE" id="PS50893"/>
    </source>
</evidence>
<sequence>MLHLKDVKKMYPQQLVIDIPALELHSGLYWIKGANGAGKTTLLKMVAGLIPFEGDIACQGISLKHNPVAYRNLISWAEAEPLYPPFLKGTELVRLYLDIYKTATPQLLTTLTDALDMGAYIHHTIGSYSAGMTKKLSLLLAFLCNTPLVILDEPLITLDAATVTVVSNYILEAQKRSGTLFLMSSHQQLPAHVTLPVKEMIVHHYNLMEV</sequence>
<reference evidence="6" key="1">
    <citation type="submission" date="2017-01" db="EMBL/GenBank/DDBJ databases">
        <authorList>
            <person name="Varghese N."/>
            <person name="Submissions S."/>
        </authorList>
    </citation>
    <scope>NUCLEOTIDE SEQUENCE [LARGE SCALE GENOMIC DNA]</scope>
    <source>
        <strain evidence="6">DSM 21054</strain>
    </source>
</reference>
<proteinExistence type="predicted"/>
<dbReference type="Pfam" id="PF00005">
    <property type="entry name" value="ABC_tran"/>
    <property type="match status" value="1"/>
</dbReference>
<evidence type="ECO:0000256" key="2">
    <source>
        <dbReference type="ARBA" id="ARBA00022741"/>
    </source>
</evidence>
<dbReference type="Gene3D" id="3.40.50.300">
    <property type="entry name" value="P-loop containing nucleotide triphosphate hydrolases"/>
    <property type="match status" value="1"/>
</dbReference>
<dbReference type="OrthoDB" id="9801987at2"/>
<dbReference type="GO" id="GO:0016887">
    <property type="term" value="F:ATP hydrolysis activity"/>
    <property type="evidence" value="ECO:0007669"/>
    <property type="project" value="InterPro"/>
</dbReference>
<keyword evidence="1" id="KW-0813">Transport</keyword>
<dbReference type="STRING" id="477680.SAMN05421788_105250"/>
<dbReference type="RefSeq" id="WP_076380084.1">
    <property type="nucleotide sequence ID" value="NZ_AP017422.1"/>
</dbReference>
<keyword evidence="3 5" id="KW-0067">ATP-binding</keyword>
<dbReference type="EMBL" id="FTOR01000005">
    <property type="protein sequence ID" value="SIT22169.1"/>
    <property type="molecule type" value="Genomic_DNA"/>
</dbReference>
<dbReference type="AlphaFoldDB" id="A0A173MCW1"/>
<organism evidence="5 6">
    <name type="scientific">Filimonas lacunae</name>
    <dbReference type="NCBI Taxonomy" id="477680"/>
    <lineage>
        <taxon>Bacteria</taxon>
        <taxon>Pseudomonadati</taxon>
        <taxon>Bacteroidota</taxon>
        <taxon>Chitinophagia</taxon>
        <taxon>Chitinophagales</taxon>
        <taxon>Chitinophagaceae</taxon>
        <taxon>Filimonas</taxon>
    </lineage>
</organism>
<feature type="domain" description="ABC transporter" evidence="4">
    <location>
        <begin position="2"/>
        <end position="210"/>
    </location>
</feature>
<dbReference type="KEGG" id="fln:FLA_1298"/>
<name>A0A173MCW1_9BACT</name>
<keyword evidence="2" id="KW-0547">Nucleotide-binding</keyword>
<dbReference type="GO" id="GO:0005524">
    <property type="term" value="F:ATP binding"/>
    <property type="evidence" value="ECO:0007669"/>
    <property type="project" value="UniProtKB-KW"/>
</dbReference>
<dbReference type="PANTHER" id="PTHR42939">
    <property type="entry name" value="ABC TRANSPORTER ATP-BINDING PROTEIN ALBC-RELATED"/>
    <property type="match status" value="1"/>
</dbReference>
<gene>
    <name evidence="5" type="ORF">SAMN05421788_105250</name>
</gene>
<evidence type="ECO:0000256" key="1">
    <source>
        <dbReference type="ARBA" id="ARBA00022448"/>
    </source>
</evidence>